<sequence>MNHYYEMLKLWILYVTFLTHFDTVDSSTICYTTSGTKYCTYDCCYDLWGYSYCCYYSDTITTTKTTTEPYYSGSGSGSNYNSKAKDMGYVAFVVVPIILGLIVDIVTLVIIRGGIKSSDKITPITVASATVANQVEQTETQVWQTGVPVAGSIPVVNPVPNGNQYLPTGPNLSMYAPPQQPVGHQYQTYQQPVGLQYPTHQQPVGNQYPTHQQPVGNQYPTHQQPVGNQYPTHQQPVGHQHPTYIKLPEYPPSYVFSNVPLTTQGTQTL</sequence>
<name>A0AAD8B8A8_BIOPF</name>
<feature type="transmembrane region" description="Helical" evidence="1">
    <location>
        <begin position="89"/>
        <end position="111"/>
    </location>
</feature>
<accession>A0AAD8B8A8</accession>
<evidence type="ECO:0000313" key="3">
    <source>
        <dbReference type="EMBL" id="KAK0048555.1"/>
    </source>
</evidence>
<dbReference type="AlphaFoldDB" id="A0AAD8B8A8"/>
<keyword evidence="1" id="KW-1133">Transmembrane helix</keyword>
<proteinExistence type="predicted"/>
<comment type="caution">
    <text evidence="3">The sequence shown here is derived from an EMBL/GenBank/DDBJ whole genome shotgun (WGS) entry which is preliminary data.</text>
</comment>
<evidence type="ECO:0000256" key="1">
    <source>
        <dbReference type="SAM" id="Phobius"/>
    </source>
</evidence>
<feature type="chain" id="PRO_5041999086" evidence="2">
    <location>
        <begin position="27"/>
        <end position="269"/>
    </location>
</feature>
<keyword evidence="2" id="KW-0732">Signal</keyword>
<dbReference type="EMBL" id="JASAOG010000136">
    <property type="protein sequence ID" value="KAK0048555.1"/>
    <property type="molecule type" value="Genomic_DNA"/>
</dbReference>
<organism evidence="3 4">
    <name type="scientific">Biomphalaria pfeifferi</name>
    <name type="common">Bloodfluke planorb</name>
    <name type="synonym">Freshwater snail</name>
    <dbReference type="NCBI Taxonomy" id="112525"/>
    <lineage>
        <taxon>Eukaryota</taxon>
        <taxon>Metazoa</taxon>
        <taxon>Spiralia</taxon>
        <taxon>Lophotrochozoa</taxon>
        <taxon>Mollusca</taxon>
        <taxon>Gastropoda</taxon>
        <taxon>Heterobranchia</taxon>
        <taxon>Euthyneura</taxon>
        <taxon>Panpulmonata</taxon>
        <taxon>Hygrophila</taxon>
        <taxon>Lymnaeoidea</taxon>
        <taxon>Planorbidae</taxon>
        <taxon>Biomphalaria</taxon>
    </lineage>
</organism>
<reference evidence="3" key="1">
    <citation type="journal article" date="2023" name="PLoS Negl. Trop. Dis.">
        <title>A genome sequence for Biomphalaria pfeifferi, the major vector snail for the human-infecting parasite Schistosoma mansoni.</title>
        <authorList>
            <person name="Bu L."/>
            <person name="Lu L."/>
            <person name="Laidemitt M.R."/>
            <person name="Zhang S.M."/>
            <person name="Mutuku M."/>
            <person name="Mkoji G."/>
            <person name="Steinauer M."/>
            <person name="Loker E.S."/>
        </authorList>
    </citation>
    <scope>NUCLEOTIDE SEQUENCE</scope>
    <source>
        <strain evidence="3">KasaAsao</strain>
    </source>
</reference>
<reference evidence="3" key="2">
    <citation type="submission" date="2023-04" db="EMBL/GenBank/DDBJ databases">
        <authorList>
            <person name="Bu L."/>
            <person name="Lu L."/>
            <person name="Laidemitt M.R."/>
            <person name="Zhang S.M."/>
            <person name="Mutuku M."/>
            <person name="Mkoji G."/>
            <person name="Steinauer M."/>
            <person name="Loker E.S."/>
        </authorList>
    </citation>
    <scope>NUCLEOTIDE SEQUENCE</scope>
    <source>
        <strain evidence="3">KasaAsao</strain>
        <tissue evidence="3">Whole Snail</tissue>
    </source>
</reference>
<evidence type="ECO:0000313" key="4">
    <source>
        <dbReference type="Proteomes" id="UP001233172"/>
    </source>
</evidence>
<gene>
    <name evidence="3" type="ORF">Bpfe_021998</name>
</gene>
<protein>
    <submittedName>
        <fullName evidence="3">Uncharacterized protein</fullName>
    </submittedName>
</protein>
<keyword evidence="4" id="KW-1185">Reference proteome</keyword>
<dbReference type="Proteomes" id="UP001233172">
    <property type="component" value="Unassembled WGS sequence"/>
</dbReference>
<keyword evidence="1" id="KW-0812">Transmembrane</keyword>
<feature type="signal peptide" evidence="2">
    <location>
        <begin position="1"/>
        <end position="26"/>
    </location>
</feature>
<keyword evidence="1" id="KW-0472">Membrane</keyword>
<evidence type="ECO:0000256" key="2">
    <source>
        <dbReference type="SAM" id="SignalP"/>
    </source>
</evidence>